<evidence type="ECO:0000256" key="5">
    <source>
        <dbReference type="ARBA" id="ARBA00029758"/>
    </source>
</evidence>
<feature type="site" description="Participates in a stacking interaction with the thymidine ring of dTDP-4-oxo-6-deoxyglucose" evidence="9">
    <location>
        <position position="529"/>
    </location>
</feature>
<dbReference type="InterPro" id="IPR013630">
    <property type="entry name" value="Methyltransf_Zn-bd_dom_put"/>
</dbReference>
<accession>H1RY59</accession>
<dbReference type="OrthoDB" id="9815644at2"/>
<evidence type="ECO:0000256" key="9">
    <source>
        <dbReference type="PIRSR" id="PIRSR600888-3"/>
    </source>
</evidence>
<evidence type="ECO:0000256" key="2">
    <source>
        <dbReference type="ARBA" id="ARBA00001997"/>
    </source>
</evidence>
<feature type="active site" description="Proton acceptor" evidence="8">
    <location>
        <position position="453"/>
    </location>
</feature>
<dbReference type="Pfam" id="PF08421">
    <property type="entry name" value="Methyltransf_13"/>
    <property type="match status" value="1"/>
</dbReference>
<dbReference type="AlphaFoldDB" id="H1RY59"/>
<dbReference type="GO" id="GO:0019305">
    <property type="term" value="P:dTDP-rhamnose biosynthetic process"/>
    <property type="evidence" value="ECO:0007669"/>
    <property type="project" value="TreeGrafter"/>
</dbReference>
<evidence type="ECO:0000256" key="7">
    <source>
        <dbReference type="ARBA" id="ARBA00033311"/>
    </source>
</evidence>
<evidence type="ECO:0000313" key="13">
    <source>
        <dbReference type="Proteomes" id="UP000005808"/>
    </source>
</evidence>
<keyword evidence="12" id="KW-0808">Transferase</keyword>
<feature type="domain" description="Methyltransferase putative zinc binding" evidence="10">
    <location>
        <begin position="11"/>
        <end position="72"/>
    </location>
</feature>
<dbReference type="GO" id="GO:0032259">
    <property type="term" value="P:methylation"/>
    <property type="evidence" value="ECO:0007669"/>
    <property type="project" value="UniProtKB-KW"/>
</dbReference>
<evidence type="ECO:0000256" key="1">
    <source>
        <dbReference type="ARBA" id="ARBA00001298"/>
    </source>
</evidence>
<dbReference type="Gene3D" id="6.10.250.3100">
    <property type="match status" value="1"/>
</dbReference>
<dbReference type="GO" id="GO:0000271">
    <property type="term" value="P:polysaccharide biosynthetic process"/>
    <property type="evidence" value="ECO:0007669"/>
    <property type="project" value="TreeGrafter"/>
</dbReference>
<dbReference type="Gene3D" id="3.40.50.720">
    <property type="entry name" value="NAD(P)-binding Rossmann-like Domain"/>
    <property type="match status" value="1"/>
</dbReference>
<protein>
    <recommendedName>
        <fullName evidence="4">dTDP-4-dehydrorhamnose 3,5-epimerase</fullName>
        <ecNumber evidence="3">5.1.3.13</ecNumber>
    </recommendedName>
    <alternativeName>
        <fullName evidence="6">Thymidine diphospho-4-keto-rhamnose 3,5-epimerase</fullName>
    </alternativeName>
    <alternativeName>
        <fullName evidence="5">dTDP-4-keto-6-deoxyglucose 3,5-epimerase</fullName>
    </alternativeName>
    <alternativeName>
        <fullName evidence="7">dTDP-6-deoxy-D-xylo-4-hexulose 3,5-epimerase</fullName>
    </alternativeName>
</protein>
<dbReference type="GO" id="GO:0008830">
    <property type="term" value="F:dTDP-4-dehydrorhamnose 3,5-epimerase activity"/>
    <property type="evidence" value="ECO:0007669"/>
    <property type="project" value="UniProtKB-EC"/>
</dbReference>
<dbReference type="GO" id="GO:0008168">
    <property type="term" value="F:methyltransferase activity"/>
    <property type="evidence" value="ECO:0007669"/>
    <property type="project" value="UniProtKB-KW"/>
</dbReference>
<proteinExistence type="predicted"/>
<dbReference type="Gene3D" id="2.60.120.10">
    <property type="entry name" value="Jelly Rolls"/>
    <property type="match status" value="1"/>
</dbReference>
<dbReference type="Gene3D" id="3.40.50.150">
    <property type="entry name" value="Vaccinia Virus protein VP39"/>
    <property type="match status" value="1"/>
</dbReference>
<evidence type="ECO:0000313" key="12">
    <source>
        <dbReference type="EMBL" id="EHP44832.1"/>
    </source>
</evidence>
<comment type="catalytic activity">
    <reaction evidence="1">
        <text>dTDP-4-dehydro-6-deoxy-alpha-D-glucose = dTDP-4-dehydro-beta-L-rhamnose</text>
        <dbReference type="Rhea" id="RHEA:16969"/>
        <dbReference type="ChEBI" id="CHEBI:57649"/>
        <dbReference type="ChEBI" id="CHEBI:62830"/>
        <dbReference type="EC" id="5.1.3.13"/>
    </reaction>
</comment>
<organism evidence="12 13">
    <name type="scientific">Cupriavidus basilensis OR16</name>
    <dbReference type="NCBI Taxonomy" id="1127483"/>
    <lineage>
        <taxon>Bacteria</taxon>
        <taxon>Pseudomonadati</taxon>
        <taxon>Pseudomonadota</taxon>
        <taxon>Betaproteobacteria</taxon>
        <taxon>Burkholderiales</taxon>
        <taxon>Burkholderiaceae</taxon>
        <taxon>Cupriavidus</taxon>
    </lineage>
</organism>
<evidence type="ECO:0000256" key="6">
    <source>
        <dbReference type="ARBA" id="ARBA00031424"/>
    </source>
</evidence>
<dbReference type="Pfam" id="PF08484">
    <property type="entry name" value="Methyltransf_14"/>
    <property type="match status" value="1"/>
</dbReference>
<comment type="caution">
    <text evidence="12">The sequence shown here is derived from an EMBL/GenBank/DDBJ whole genome shotgun (WGS) entry which is preliminary data.</text>
</comment>
<evidence type="ECO:0000256" key="4">
    <source>
        <dbReference type="ARBA" id="ARBA00019595"/>
    </source>
</evidence>
<dbReference type="InterPro" id="IPR038576">
    <property type="entry name" value="Methyltransf_Zn-bd_dom_put_sf"/>
</dbReference>
<dbReference type="PANTHER" id="PTHR21047">
    <property type="entry name" value="DTDP-6-DEOXY-D-GLUCOSE-3,5 EPIMERASE"/>
    <property type="match status" value="1"/>
</dbReference>
<dbReference type="GO" id="GO:0005829">
    <property type="term" value="C:cytosol"/>
    <property type="evidence" value="ECO:0007669"/>
    <property type="project" value="TreeGrafter"/>
</dbReference>
<feature type="active site" description="Proton donor" evidence="8">
    <location>
        <position position="523"/>
    </location>
</feature>
<dbReference type="CDD" id="cd00438">
    <property type="entry name" value="cupin_RmlC"/>
    <property type="match status" value="1"/>
</dbReference>
<dbReference type="InterPro" id="IPR013691">
    <property type="entry name" value="MeTrfase_14"/>
</dbReference>
<name>H1RY59_9BURK</name>
<dbReference type="InterPro" id="IPR029063">
    <property type="entry name" value="SAM-dependent_MTases_sf"/>
</dbReference>
<dbReference type="InterPro" id="IPR000888">
    <property type="entry name" value="RmlC-like"/>
</dbReference>
<dbReference type="InterPro" id="IPR011051">
    <property type="entry name" value="RmlC_Cupin_sf"/>
</dbReference>
<dbReference type="SUPFAM" id="SSF53335">
    <property type="entry name" value="S-adenosyl-L-methionine-dependent methyltransferases"/>
    <property type="match status" value="1"/>
</dbReference>
<dbReference type="Pfam" id="PF13489">
    <property type="entry name" value="Methyltransf_23"/>
    <property type="match status" value="1"/>
</dbReference>
<dbReference type="RefSeq" id="WP_006156066.1">
    <property type="nucleotide sequence ID" value="NZ_AHJE01000002.1"/>
</dbReference>
<evidence type="ECO:0000259" key="11">
    <source>
        <dbReference type="Pfam" id="PF08484"/>
    </source>
</evidence>
<dbReference type="Proteomes" id="UP000005808">
    <property type="component" value="Unassembled WGS sequence"/>
</dbReference>
<dbReference type="Gene3D" id="6.20.50.110">
    <property type="entry name" value="Methyltransferase, zinc-binding domain"/>
    <property type="match status" value="1"/>
</dbReference>
<dbReference type="PANTHER" id="PTHR21047:SF2">
    <property type="entry name" value="THYMIDINE DIPHOSPHO-4-KETO-RHAMNOSE 3,5-EPIMERASE"/>
    <property type="match status" value="1"/>
</dbReference>
<evidence type="ECO:0000256" key="3">
    <source>
        <dbReference type="ARBA" id="ARBA00012098"/>
    </source>
</evidence>
<keyword evidence="12" id="KW-0489">Methyltransferase</keyword>
<comment type="function">
    <text evidence="2">Catalyzes the epimerization of the C3' and C5'positions of dTDP-6-deoxy-D-xylo-4-hexulose, forming dTDP-6-deoxy-L-lyxo-4-hexulose.</text>
</comment>
<gene>
    <name evidence="12" type="ORF">OR16_00880</name>
</gene>
<dbReference type="NCBIfam" id="TIGR01221">
    <property type="entry name" value="rmlC"/>
    <property type="match status" value="1"/>
</dbReference>
<dbReference type="PATRIC" id="fig|1127483.3.peg.183"/>
<reference evidence="12 13" key="1">
    <citation type="journal article" date="2012" name="J. Bacteriol.">
        <title>De Novo Genome Project of Cupriavidus basilensis OR16.</title>
        <authorList>
            <person name="Cserhati M."/>
            <person name="Kriszt B."/>
            <person name="Szoboszlay S."/>
            <person name="Toth A."/>
            <person name="Szabo I."/>
            <person name="Tancsics A."/>
            <person name="Nagy I."/>
            <person name="Horvath B."/>
            <person name="Nagy I."/>
            <person name="Kukolya J."/>
        </authorList>
    </citation>
    <scope>NUCLEOTIDE SEQUENCE [LARGE SCALE GENOMIC DNA]</scope>
    <source>
        <strain evidence="12 13">OR16</strain>
    </source>
</reference>
<evidence type="ECO:0000259" key="10">
    <source>
        <dbReference type="Pfam" id="PF08421"/>
    </source>
</evidence>
<dbReference type="SUPFAM" id="SSF51182">
    <property type="entry name" value="RmlC-like cupins"/>
    <property type="match status" value="1"/>
</dbReference>
<evidence type="ECO:0000256" key="8">
    <source>
        <dbReference type="PIRSR" id="PIRSR600888-1"/>
    </source>
</evidence>
<feature type="domain" description="C-methyltransferase" evidence="11">
    <location>
        <begin position="252"/>
        <end position="381"/>
    </location>
</feature>
<dbReference type="EC" id="5.1.3.13" evidence="3"/>
<dbReference type="InterPro" id="IPR014710">
    <property type="entry name" value="RmlC-like_jellyroll"/>
</dbReference>
<dbReference type="EMBL" id="AHJE01000002">
    <property type="protein sequence ID" value="EHP44832.1"/>
    <property type="molecule type" value="Genomic_DNA"/>
</dbReference>
<dbReference type="Pfam" id="PF00908">
    <property type="entry name" value="dTDP_sugar_isom"/>
    <property type="match status" value="1"/>
</dbReference>
<sequence>MTDAAPNHGNCRACGAPLVHTFVDLGLSPVSNAFIKREDAGKGEMFYPLHALVCDHCWLVQLSDVTGAEAHFHDDYAYFSSFSASWLEHARRYVEDMTKRFALGGNSRVMEIASNDGYLLQYFVQAGIDCLGIEPTGNTAAAARERGVASREVFFGHDTAQSLRDEGWQVDLLLGNNVLAHVPDLNDFVGGMPRVLKAEGVITLEFPHLLRLMAETQFDTLYHEHFSYLSLSALLPVFARAGLRVFDVQTLPTHGGSLRLFVCHQAAAHAATAQVAQCLAAEQAAGLTTLAPYTAFAEAVRATKRSLLDFLVTARRAGKRVVGYGAPAKGNTLLNYCGIGTDFIDYTVDRNPHKQGTLLPGSRIPVLAPEAIDADRPDYVLPGADPGGAQPMKFVAARMPGVFLVEPEQLRDDRGHFARTWCEQAFREQGLDARLVQCNVSYSRQRGTLRGMHYQAAPYAEAKLIRVTRGKVHDVLLDLREGTPGFGKWQAFELSSDNAAMLYVPQGVAHGFQTLCDDTEMFYQMSAPYSAAHAAGVRWNDPAFDISWPLEDPILSPRDQQHPLWQHQPNAGDPT</sequence>